<keyword evidence="3" id="KW-1003">Cell membrane</keyword>
<dbReference type="EMBL" id="QUBQ01000001">
    <property type="protein sequence ID" value="REK75927.1"/>
    <property type="molecule type" value="Genomic_DNA"/>
</dbReference>
<proteinExistence type="inferred from homology"/>
<dbReference type="GO" id="GO:0008360">
    <property type="term" value="P:regulation of cell shape"/>
    <property type="evidence" value="ECO:0007669"/>
    <property type="project" value="UniProtKB-KW"/>
</dbReference>
<keyword evidence="10" id="KW-1185">Reference proteome</keyword>
<gene>
    <name evidence="9" type="primary">mreD</name>
    <name evidence="9" type="ORF">DX130_02295</name>
</gene>
<dbReference type="OrthoDB" id="2678464at2"/>
<dbReference type="GO" id="GO:0005886">
    <property type="term" value="C:plasma membrane"/>
    <property type="evidence" value="ECO:0007669"/>
    <property type="project" value="UniProtKB-SubCell"/>
</dbReference>
<evidence type="ECO:0000256" key="3">
    <source>
        <dbReference type="ARBA" id="ARBA00022475"/>
    </source>
</evidence>
<dbReference type="NCBIfam" id="TIGR03426">
    <property type="entry name" value="shape_MreD"/>
    <property type="match status" value="1"/>
</dbReference>
<feature type="transmembrane region" description="Helical" evidence="8">
    <location>
        <begin position="133"/>
        <end position="157"/>
    </location>
</feature>
<accession>A0A371PJI3</accession>
<evidence type="ECO:0000256" key="2">
    <source>
        <dbReference type="ARBA" id="ARBA00007776"/>
    </source>
</evidence>
<evidence type="ECO:0000256" key="7">
    <source>
        <dbReference type="ARBA" id="ARBA00023136"/>
    </source>
</evidence>
<comment type="caution">
    <text evidence="9">The sequence shown here is derived from an EMBL/GenBank/DDBJ whole genome shotgun (WGS) entry which is preliminary data.</text>
</comment>
<sequence>MSMNRIVILMLLLFVIEGAIMPWIIPAGFGDRIIPHFVFVIVLYSALYGNRHQALMLGAGFGLLQDIVYYGHLIGGHFFMMGLIGYFTGVLLERKRVTVIMALTVIGFACIVYDTALFYIYKVFRITDAAYAWALLNHILPSLFLQLAFALACYIPVRRIFESRSKALPDSEEE</sequence>
<evidence type="ECO:0000256" key="6">
    <source>
        <dbReference type="ARBA" id="ARBA00022989"/>
    </source>
</evidence>
<keyword evidence="4 8" id="KW-0812">Transmembrane</keyword>
<feature type="transmembrane region" description="Helical" evidence="8">
    <location>
        <begin position="99"/>
        <end position="121"/>
    </location>
</feature>
<feature type="transmembrane region" description="Helical" evidence="8">
    <location>
        <begin position="33"/>
        <end position="49"/>
    </location>
</feature>
<dbReference type="AlphaFoldDB" id="A0A371PJI3"/>
<comment type="similarity">
    <text evidence="2">Belongs to the MreD family.</text>
</comment>
<dbReference type="RefSeq" id="WP_116042502.1">
    <property type="nucleotide sequence ID" value="NZ_QUBQ01000001.1"/>
</dbReference>
<evidence type="ECO:0000256" key="1">
    <source>
        <dbReference type="ARBA" id="ARBA00004651"/>
    </source>
</evidence>
<keyword evidence="7 8" id="KW-0472">Membrane</keyword>
<feature type="transmembrane region" description="Helical" evidence="8">
    <location>
        <begin position="69"/>
        <end position="92"/>
    </location>
</feature>
<dbReference type="Pfam" id="PF04093">
    <property type="entry name" value="MreD"/>
    <property type="match status" value="1"/>
</dbReference>
<protein>
    <submittedName>
        <fullName evidence="9">Rod shape-determining protein MreD</fullName>
    </submittedName>
</protein>
<keyword evidence="5" id="KW-0133">Cell shape</keyword>
<reference evidence="9 10" key="1">
    <citation type="submission" date="2018-08" db="EMBL/GenBank/DDBJ databases">
        <title>Paenibacillus sp. M4BSY-1, whole genome shotgun sequence.</title>
        <authorList>
            <person name="Tuo L."/>
        </authorList>
    </citation>
    <scope>NUCLEOTIDE SEQUENCE [LARGE SCALE GENOMIC DNA]</scope>
    <source>
        <strain evidence="9 10">M4BSY-1</strain>
    </source>
</reference>
<evidence type="ECO:0000256" key="8">
    <source>
        <dbReference type="SAM" id="Phobius"/>
    </source>
</evidence>
<comment type="subcellular location">
    <subcellularLocation>
        <location evidence="1">Cell membrane</location>
        <topology evidence="1">Multi-pass membrane protein</topology>
    </subcellularLocation>
</comment>
<evidence type="ECO:0000256" key="5">
    <source>
        <dbReference type="ARBA" id="ARBA00022960"/>
    </source>
</evidence>
<evidence type="ECO:0000313" key="9">
    <source>
        <dbReference type="EMBL" id="REK75927.1"/>
    </source>
</evidence>
<keyword evidence="6 8" id="KW-1133">Transmembrane helix</keyword>
<organism evidence="9 10">
    <name type="scientific">Paenibacillus paeoniae</name>
    <dbReference type="NCBI Taxonomy" id="2292705"/>
    <lineage>
        <taxon>Bacteria</taxon>
        <taxon>Bacillati</taxon>
        <taxon>Bacillota</taxon>
        <taxon>Bacilli</taxon>
        <taxon>Bacillales</taxon>
        <taxon>Paenibacillaceae</taxon>
        <taxon>Paenibacillus</taxon>
    </lineage>
</organism>
<dbReference type="InterPro" id="IPR007227">
    <property type="entry name" value="Cell_shape_determining_MreD"/>
</dbReference>
<dbReference type="Proteomes" id="UP000261905">
    <property type="component" value="Unassembled WGS sequence"/>
</dbReference>
<name>A0A371PJI3_9BACL</name>
<evidence type="ECO:0000256" key="4">
    <source>
        <dbReference type="ARBA" id="ARBA00022692"/>
    </source>
</evidence>
<evidence type="ECO:0000313" key="10">
    <source>
        <dbReference type="Proteomes" id="UP000261905"/>
    </source>
</evidence>
<feature type="transmembrane region" description="Helical" evidence="8">
    <location>
        <begin position="6"/>
        <end position="26"/>
    </location>
</feature>